<keyword evidence="2" id="KW-1185">Reference proteome</keyword>
<evidence type="ECO:0000313" key="2">
    <source>
        <dbReference type="Proteomes" id="UP000464657"/>
    </source>
</evidence>
<gene>
    <name evidence="1" type="ORF">IMCC3317_33310</name>
</gene>
<sequence>MKKQNLKTGLNLKKQLVSNLTTDEVSGGVARSTIAFLTCRTCNRSCVGVCGTFETLTRCNVGCVSMMC</sequence>
<dbReference type="RefSeq" id="WP_160130528.1">
    <property type="nucleotide sequence ID" value="NZ_CP019288.1"/>
</dbReference>
<dbReference type="OrthoDB" id="1449219at2"/>
<organism evidence="1 2">
    <name type="scientific">Kordia antarctica</name>
    <dbReference type="NCBI Taxonomy" id="1218801"/>
    <lineage>
        <taxon>Bacteria</taxon>
        <taxon>Pseudomonadati</taxon>
        <taxon>Bacteroidota</taxon>
        <taxon>Flavobacteriia</taxon>
        <taxon>Flavobacteriales</taxon>
        <taxon>Flavobacteriaceae</taxon>
        <taxon>Kordia</taxon>
    </lineage>
</organism>
<protein>
    <submittedName>
        <fullName evidence="1">Uncharacterized protein</fullName>
    </submittedName>
</protein>
<evidence type="ECO:0000313" key="1">
    <source>
        <dbReference type="EMBL" id="QHI37948.1"/>
    </source>
</evidence>
<dbReference type="AlphaFoldDB" id="A0A7L4ZMJ9"/>
<dbReference type="KEGG" id="kan:IMCC3317_33310"/>
<accession>A0A7L4ZMJ9</accession>
<reference evidence="1 2" key="1">
    <citation type="journal article" date="2013" name="Int. J. Syst. Evol. Microbiol.">
        <title>Kordia antarctica sp. nov., isolated from Antarctic seawater.</title>
        <authorList>
            <person name="Baek K."/>
            <person name="Choi A."/>
            <person name="Kang I."/>
            <person name="Lee K."/>
            <person name="Cho J.C."/>
        </authorList>
    </citation>
    <scope>NUCLEOTIDE SEQUENCE [LARGE SCALE GENOMIC DNA]</scope>
    <source>
        <strain evidence="1 2">IMCC3317</strain>
    </source>
</reference>
<name>A0A7L4ZMJ9_9FLAO</name>
<dbReference type="Proteomes" id="UP000464657">
    <property type="component" value="Chromosome"/>
</dbReference>
<proteinExistence type="predicted"/>
<dbReference type="EMBL" id="CP019288">
    <property type="protein sequence ID" value="QHI37948.1"/>
    <property type="molecule type" value="Genomic_DNA"/>
</dbReference>